<dbReference type="PANTHER" id="PTHR16592:SF2">
    <property type="entry name" value="ASTROTACTIN-2"/>
    <property type="match status" value="1"/>
</dbReference>
<dbReference type="AlphaFoldDB" id="A0A3N0XW99"/>
<dbReference type="Proteomes" id="UP000281406">
    <property type="component" value="Unassembled WGS sequence"/>
</dbReference>
<dbReference type="GO" id="GO:0005768">
    <property type="term" value="C:endosome"/>
    <property type="evidence" value="ECO:0007669"/>
    <property type="project" value="TreeGrafter"/>
</dbReference>
<keyword evidence="2" id="KW-1185">Reference proteome</keyword>
<name>A0A3N0XW99_ANAGA</name>
<reference evidence="1 2" key="1">
    <citation type="submission" date="2018-10" db="EMBL/GenBank/DDBJ databases">
        <title>Genome assembly for a Yunnan-Guizhou Plateau 3E fish, Anabarilius grahami (Regan), and its evolutionary and genetic applications.</title>
        <authorList>
            <person name="Jiang W."/>
        </authorList>
    </citation>
    <scope>NUCLEOTIDE SEQUENCE [LARGE SCALE GENOMIC DNA]</scope>
    <source>
        <strain evidence="1">AG-KIZ</strain>
        <tissue evidence="1">Muscle</tissue>
    </source>
</reference>
<protein>
    <submittedName>
        <fullName evidence="1">Astrotactin-2</fullName>
    </submittedName>
</protein>
<sequence length="193" mass="20868">MNEKDYKELVTKPCNSIGSSNCQSNLNEVNEVPHAVFACLQCKEVTDQGGRRDLKAVPFISYLSGLLKTQLLSDDLVAGVEIRCQEKGSCPAACHLCRQAGRETASPTPVLLEVSRVVPLYSLVQDNVTKEQTVPGGFLSIGKQTGEKNAVESAQTSAWRALKILRDYEDDIDVMDPGDEPGLLVVAASCQLA</sequence>
<evidence type="ECO:0000313" key="2">
    <source>
        <dbReference type="Proteomes" id="UP000281406"/>
    </source>
</evidence>
<dbReference type="OrthoDB" id="9934301at2759"/>
<comment type="caution">
    <text evidence="1">The sequence shown here is derived from an EMBL/GenBank/DDBJ whole genome shotgun (WGS) entry which is preliminary data.</text>
</comment>
<accession>A0A3N0XW99</accession>
<dbReference type="PANTHER" id="PTHR16592">
    <property type="entry name" value="ASTROTACTIN-1-LIKE"/>
    <property type="match status" value="1"/>
</dbReference>
<dbReference type="EMBL" id="RJVU01058834">
    <property type="protein sequence ID" value="ROJ92242.1"/>
    <property type="molecule type" value="Genomic_DNA"/>
</dbReference>
<dbReference type="GO" id="GO:0007158">
    <property type="term" value="P:neuron cell-cell adhesion"/>
    <property type="evidence" value="ECO:0007669"/>
    <property type="project" value="TreeGrafter"/>
</dbReference>
<evidence type="ECO:0000313" key="1">
    <source>
        <dbReference type="EMBL" id="ROJ92242.1"/>
    </source>
</evidence>
<dbReference type="GO" id="GO:0016020">
    <property type="term" value="C:membrane"/>
    <property type="evidence" value="ECO:0007669"/>
    <property type="project" value="TreeGrafter"/>
</dbReference>
<proteinExistence type="predicted"/>
<dbReference type="GO" id="GO:0001764">
    <property type="term" value="P:neuron migration"/>
    <property type="evidence" value="ECO:0007669"/>
    <property type="project" value="InterPro"/>
</dbReference>
<dbReference type="InterPro" id="IPR026995">
    <property type="entry name" value="Astrotactin"/>
</dbReference>
<organism evidence="1 2">
    <name type="scientific">Anabarilius grahami</name>
    <name type="common">Kanglang fish</name>
    <name type="synonym">Barilius grahami</name>
    <dbReference type="NCBI Taxonomy" id="495550"/>
    <lineage>
        <taxon>Eukaryota</taxon>
        <taxon>Metazoa</taxon>
        <taxon>Chordata</taxon>
        <taxon>Craniata</taxon>
        <taxon>Vertebrata</taxon>
        <taxon>Euteleostomi</taxon>
        <taxon>Actinopterygii</taxon>
        <taxon>Neopterygii</taxon>
        <taxon>Teleostei</taxon>
        <taxon>Ostariophysi</taxon>
        <taxon>Cypriniformes</taxon>
        <taxon>Xenocyprididae</taxon>
        <taxon>Xenocypridinae</taxon>
        <taxon>Xenocypridinae incertae sedis</taxon>
        <taxon>Anabarilius</taxon>
    </lineage>
</organism>
<gene>
    <name evidence="1" type="ORF">DPX16_7128</name>
</gene>